<evidence type="ECO:0000256" key="19">
    <source>
        <dbReference type="PROSITE-ProRule" id="PRU00703"/>
    </source>
</evidence>
<organism evidence="21 22">
    <name type="scientific">Candidatus Syntropharchaeum caldarium</name>
    <dbReference type="NCBI Taxonomy" id="1838285"/>
    <lineage>
        <taxon>Archaea</taxon>
        <taxon>Methanobacteriati</taxon>
        <taxon>Methanobacteriota</taxon>
        <taxon>Stenosarchaea group</taxon>
        <taxon>Methanomicrobia</taxon>
        <taxon>Methanosarcinales</taxon>
        <taxon>ANME-2 cluster</taxon>
        <taxon>Candidatus Syntropharchaeum</taxon>
    </lineage>
</organism>
<feature type="active site" evidence="17">
    <location>
        <position position="69"/>
    </location>
</feature>
<comment type="similarity">
    <text evidence="2 16">Belongs to the peptidase M50B family.</text>
</comment>
<dbReference type="Gene3D" id="3.10.580.10">
    <property type="entry name" value="CBS-domain"/>
    <property type="match status" value="2"/>
</dbReference>
<keyword evidence="6 16" id="KW-0812">Transmembrane</keyword>
<feature type="transmembrane region" description="Helical" evidence="16">
    <location>
        <begin position="12"/>
        <end position="31"/>
    </location>
</feature>
<evidence type="ECO:0000256" key="16">
    <source>
        <dbReference type="PIRNR" id="PIRNR006404"/>
    </source>
</evidence>
<evidence type="ECO:0000256" key="1">
    <source>
        <dbReference type="ARBA" id="ARBA00004651"/>
    </source>
</evidence>
<name>A0A1F2PBZ1_9EURY</name>
<dbReference type="InterPro" id="IPR000644">
    <property type="entry name" value="CBS_dom"/>
</dbReference>
<sequence>MRTSIEIGKAMGIPIKLHITFLLILPPFILVFMNQPAPFGFAEVEPPVARFILASTTTLILFACVIAHELAHSYVAMRYGVVIESITLFIFGGIASMKEIPRDPKIESRIAVAGPITSILIGSTFLMLHVPFSTIHGNVWWNGFGILAFAMGYINIVLAAFNLLPAFPMDGGRILRAYLATRGSSYLNATRRAVQIGKIFAILMGTFGLIYGGWMLILIAFFIYIAASEEESATSIQMFLEGVRIKDIISRDVVTVSPDITAQEFLDFVLTDRHRGYPVVDNFGTLIGVVSLTDVKRVPPEKLGEVKVRDIMTKDLITISEDVSAADVLRLMNQYNVGRLLVVKNGMLVGILSKTDLIRLIEILRM</sequence>
<feature type="binding site" evidence="18">
    <location>
        <position position="170"/>
    </location>
    <ligand>
        <name>Zn(2+)</name>
        <dbReference type="ChEBI" id="CHEBI:29105"/>
        <note>catalytic</note>
    </ligand>
</feature>
<accession>A0A1F2PBZ1</accession>
<keyword evidence="14 16" id="KW-0472">Membrane</keyword>
<comment type="cofactor">
    <cofactor evidence="16 18">
        <name>Zn(2+)</name>
        <dbReference type="ChEBI" id="CHEBI:29105"/>
    </cofactor>
    <text evidence="16 18">Binds 1 zinc ion per subunit.</text>
</comment>
<evidence type="ECO:0000256" key="13">
    <source>
        <dbReference type="ARBA" id="ARBA00023122"/>
    </source>
</evidence>
<feature type="binding site" evidence="18">
    <location>
        <position position="72"/>
    </location>
    <ligand>
        <name>Zn(2+)</name>
        <dbReference type="ChEBI" id="CHEBI:29105"/>
        <note>catalytic</note>
    </ligand>
</feature>
<dbReference type="SUPFAM" id="SSF54631">
    <property type="entry name" value="CBS-domain pair"/>
    <property type="match status" value="1"/>
</dbReference>
<evidence type="ECO:0000256" key="17">
    <source>
        <dbReference type="PIRSR" id="PIRSR006404-1"/>
    </source>
</evidence>
<keyword evidence="5 16" id="KW-0645">Protease</keyword>
<evidence type="ECO:0000256" key="9">
    <source>
        <dbReference type="ARBA" id="ARBA00022801"/>
    </source>
</evidence>
<dbReference type="Pfam" id="PF02163">
    <property type="entry name" value="Peptidase_M50"/>
    <property type="match status" value="2"/>
</dbReference>
<protein>
    <recommendedName>
        <fullName evidence="16">Zinc metalloprotease</fullName>
    </recommendedName>
</protein>
<evidence type="ECO:0000313" key="22">
    <source>
        <dbReference type="Proteomes" id="UP000186940"/>
    </source>
</evidence>
<dbReference type="CDD" id="cd06164">
    <property type="entry name" value="S2P-M50_SpoIVFB_CBS"/>
    <property type="match status" value="1"/>
</dbReference>
<evidence type="ECO:0000256" key="14">
    <source>
        <dbReference type="ARBA" id="ARBA00023136"/>
    </source>
</evidence>
<evidence type="ECO:0000256" key="12">
    <source>
        <dbReference type="ARBA" id="ARBA00023049"/>
    </source>
</evidence>
<dbReference type="PATRIC" id="fig|1838285.3.peg.234"/>
<dbReference type="CDD" id="cd04801">
    <property type="entry name" value="CBS_pair_peptidase_M50"/>
    <property type="match status" value="1"/>
</dbReference>
<dbReference type="GO" id="GO:0046872">
    <property type="term" value="F:metal ion binding"/>
    <property type="evidence" value="ECO:0007669"/>
    <property type="project" value="UniProtKB-UniRule"/>
</dbReference>
<dbReference type="STRING" id="1838285.SCAL_000231"/>
<dbReference type="Proteomes" id="UP000186940">
    <property type="component" value="Unassembled WGS sequence"/>
</dbReference>
<evidence type="ECO:0000313" key="21">
    <source>
        <dbReference type="EMBL" id="OFV68555.1"/>
    </source>
</evidence>
<keyword evidence="15" id="KW-0486">Methionine biosynthesis</keyword>
<feature type="transmembrane region" description="Helical" evidence="16">
    <location>
        <begin position="199"/>
        <end position="227"/>
    </location>
</feature>
<reference evidence="21" key="1">
    <citation type="submission" date="2016-05" db="EMBL/GenBank/DDBJ databases">
        <title>Microbial consortia oxidize butane by reversing methanogenesis.</title>
        <authorList>
            <person name="Laso-Perez R."/>
            <person name="Richter M."/>
            <person name="Wegener G."/>
            <person name="Musat F."/>
        </authorList>
    </citation>
    <scope>NUCLEOTIDE SEQUENCE [LARGE SCALE GENOMIC DNA]</scope>
    <source>
        <strain evidence="21">BOX2</strain>
    </source>
</reference>
<evidence type="ECO:0000256" key="11">
    <source>
        <dbReference type="ARBA" id="ARBA00022989"/>
    </source>
</evidence>
<keyword evidence="10 16" id="KW-0862">Zinc</keyword>
<keyword evidence="8" id="KW-0677">Repeat</keyword>
<feature type="transmembrane region" description="Helical" evidence="16">
    <location>
        <begin position="77"/>
        <end position="97"/>
    </location>
</feature>
<gene>
    <name evidence="21" type="ORF">SCAL_000231</name>
</gene>
<dbReference type="GO" id="GO:0005886">
    <property type="term" value="C:plasma membrane"/>
    <property type="evidence" value="ECO:0007669"/>
    <property type="project" value="UniProtKB-SubCell"/>
</dbReference>
<evidence type="ECO:0000256" key="18">
    <source>
        <dbReference type="PIRSR" id="PIRSR006404-2"/>
    </source>
</evidence>
<evidence type="ECO:0000256" key="4">
    <source>
        <dbReference type="ARBA" id="ARBA00022605"/>
    </source>
</evidence>
<dbReference type="InterPro" id="IPR046342">
    <property type="entry name" value="CBS_dom_sf"/>
</dbReference>
<dbReference type="InterPro" id="IPR016483">
    <property type="entry name" value="UCP006404_Pept_M50_CBS"/>
</dbReference>
<dbReference type="EMBL" id="LYOS01000001">
    <property type="protein sequence ID" value="OFV68555.1"/>
    <property type="molecule type" value="Genomic_DNA"/>
</dbReference>
<keyword evidence="3 16" id="KW-1003">Cell membrane</keyword>
<feature type="transmembrane region" description="Helical" evidence="16">
    <location>
        <begin position="140"/>
        <end position="164"/>
    </location>
</feature>
<evidence type="ECO:0000256" key="8">
    <source>
        <dbReference type="ARBA" id="ARBA00022737"/>
    </source>
</evidence>
<keyword evidence="4" id="KW-0028">Amino-acid biosynthesis</keyword>
<proteinExistence type="inferred from homology"/>
<dbReference type="InterPro" id="IPR008915">
    <property type="entry name" value="Peptidase_M50"/>
</dbReference>
<keyword evidence="9 16" id="KW-0378">Hydrolase</keyword>
<evidence type="ECO:0000256" key="3">
    <source>
        <dbReference type="ARBA" id="ARBA00022475"/>
    </source>
</evidence>
<evidence type="ECO:0000256" key="6">
    <source>
        <dbReference type="ARBA" id="ARBA00022692"/>
    </source>
</evidence>
<dbReference type="PANTHER" id="PTHR39188:SF3">
    <property type="entry name" value="STAGE IV SPORULATION PROTEIN FB"/>
    <property type="match status" value="1"/>
</dbReference>
<comment type="caution">
    <text evidence="21">The sequence shown here is derived from an EMBL/GenBank/DDBJ whole genome shotgun (WGS) entry which is preliminary data.</text>
</comment>
<evidence type="ECO:0000256" key="2">
    <source>
        <dbReference type="ARBA" id="ARBA00007931"/>
    </source>
</evidence>
<dbReference type="Pfam" id="PF00571">
    <property type="entry name" value="CBS"/>
    <property type="match status" value="2"/>
</dbReference>
<keyword evidence="22" id="KW-1185">Reference proteome</keyword>
<dbReference type="GO" id="GO:0008237">
    <property type="term" value="F:metallopeptidase activity"/>
    <property type="evidence" value="ECO:0007669"/>
    <property type="project" value="UniProtKB-UniRule"/>
</dbReference>
<feature type="binding site" evidence="18">
    <location>
        <position position="68"/>
    </location>
    <ligand>
        <name>Zn(2+)</name>
        <dbReference type="ChEBI" id="CHEBI:29105"/>
        <note>catalytic</note>
    </ligand>
</feature>
<keyword evidence="7 16" id="KW-0479">Metal-binding</keyword>
<feature type="domain" description="CBS" evidence="20">
    <location>
        <begin position="312"/>
        <end position="366"/>
    </location>
</feature>
<dbReference type="AlphaFoldDB" id="A0A1F2PBZ1"/>
<evidence type="ECO:0000256" key="7">
    <source>
        <dbReference type="ARBA" id="ARBA00022723"/>
    </source>
</evidence>
<evidence type="ECO:0000256" key="10">
    <source>
        <dbReference type="ARBA" id="ARBA00022833"/>
    </source>
</evidence>
<dbReference type="SMART" id="SM00116">
    <property type="entry name" value="CBS"/>
    <property type="match status" value="2"/>
</dbReference>
<evidence type="ECO:0000256" key="5">
    <source>
        <dbReference type="ARBA" id="ARBA00022670"/>
    </source>
</evidence>
<feature type="transmembrane region" description="Helical" evidence="16">
    <location>
        <begin position="51"/>
        <end position="71"/>
    </location>
</feature>
<dbReference type="PIRSF" id="PIRSF006404">
    <property type="entry name" value="UCP006404_Pept_M50_CBS"/>
    <property type="match status" value="1"/>
</dbReference>
<keyword evidence="11 16" id="KW-1133">Transmembrane helix</keyword>
<feature type="transmembrane region" description="Helical" evidence="16">
    <location>
        <begin position="109"/>
        <end position="128"/>
    </location>
</feature>
<feature type="domain" description="CBS" evidence="20">
    <location>
        <begin position="249"/>
        <end position="306"/>
    </location>
</feature>
<dbReference type="PROSITE" id="PS51371">
    <property type="entry name" value="CBS"/>
    <property type="match status" value="2"/>
</dbReference>
<dbReference type="GO" id="GO:0006508">
    <property type="term" value="P:proteolysis"/>
    <property type="evidence" value="ECO:0007669"/>
    <property type="project" value="UniProtKB-KW"/>
</dbReference>
<dbReference type="GO" id="GO:0009086">
    <property type="term" value="P:methionine biosynthetic process"/>
    <property type="evidence" value="ECO:0007669"/>
    <property type="project" value="UniProtKB-KW"/>
</dbReference>
<evidence type="ECO:0000256" key="15">
    <source>
        <dbReference type="ARBA" id="ARBA00023167"/>
    </source>
</evidence>
<keyword evidence="13 19" id="KW-0129">CBS domain</keyword>
<evidence type="ECO:0000259" key="20">
    <source>
        <dbReference type="PROSITE" id="PS51371"/>
    </source>
</evidence>
<dbReference type="PANTHER" id="PTHR39188">
    <property type="entry name" value="MEMBRANE-ASSOCIATED ZINC METALLOPROTEASE M50B"/>
    <property type="match status" value="1"/>
</dbReference>
<keyword evidence="12 16" id="KW-0482">Metalloprotease</keyword>
<comment type="subcellular location">
    <subcellularLocation>
        <location evidence="1 16">Cell membrane</location>
        <topology evidence="1 16">Multi-pass membrane protein</topology>
    </subcellularLocation>
</comment>